<evidence type="ECO:0000313" key="2">
    <source>
        <dbReference type="EMBL" id="MBU8544667.1"/>
    </source>
</evidence>
<accession>A0ABS6H7J6</accession>
<evidence type="ECO:0000313" key="3">
    <source>
        <dbReference type="Proteomes" id="UP000689967"/>
    </source>
</evidence>
<protein>
    <submittedName>
        <fullName evidence="2">Lysophospholipase</fullName>
    </submittedName>
</protein>
<dbReference type="InterPro" id="IPR022742">
    <property type="entry name" value="Hydrolase_4"/>
</dbReference>
<proteinExistence type="predicted"/>
<gene>
    <name evidence="2" type="ORF">JJQ90_13175</name>
</gene>
<sequence>MAWRRGVLALLALLLAAACTPVVLPAGPAIVMPFLRGEAVVTADGAVLPMRSFAPETPPRAVLLALHGFNDHSGNFLADSIDQLTTGGLLVYAYDQRGFGRSPNRGYWPGAETMAEDAIIAARLLRARHPDLPLFLMGESMGGAVSILAGTAAEAAPVDGYVLLAPALWGRESMNAVMRGGLWLAARTMPILGFQGGVGGVVASDNAAALRRLGRDPLVIRRTRVDAAVGLVDLMDAASAALPTCCRGVGNRPMPVLLLYGDKDSLIPARPVRAALRRLPPDSPVRIAIHEEGFHLLLTDSNREAVVGDILAFTADPRAPLPSGAEDFARGWLAR</sequence>
<organism evidence="2 3">
    <name type="scientific">Falsiroseomonas oleicola</name>
    <dbReference type="NCBI Taxonomy" id="2801474"/>
    <lineage>
        <taxon>Bacteria</taxon>
        <taxon>Pseudomonadati</taxon>
        <taxon>Pseudomonadota</taxon>
        <taxon>Alphaproteobacteria</taxon>
        <taxon>Acetobacterales</taxon>
        <taxon>Roseomonadaceae</taxon>
        <taxon>Falsiroseomonas</taxon>
    </lineage>
</organism>
<dbReference type="Proteomes" id="UP000689967">
    <property type="component" value="Unassembled WGS sequence"/>
</dbReference>
<evidence type="ECO:0000259" key="1">
    <source>
        <dbReference type="Pfam" id="PF12146"/>
    </source>
</evidence>
<dbReference type="PROSITE" id="PS51257">
    <property type="entry name" value="PROKAR_LIPOPROTEIN"/>
    <property type="match status" value="1"/>
</dbReference>
<dbReference type="EMBL" id="JAERQM010000003">
    <property type="protein sequence ID" value="MBU8544667.1"/>
    <property type="molecule type" value="Genomic_DNA"/>
</dbReference>
<keyword evidence="3" id="KW-1185">Reference proteome</keyword>
<name>A0ABS6H7J6_9PROT</name>
<dbReference type="Pfam" id="PF12146">
    <property type="entry name" value="Hydrolase_4"/>
    <property type="match status" value="1"/>
</dbReference>
<comment type="caution">
    <text evidence="2">The sequence shown here is derived from an EMBL/GenBank/DDBJ whole genome shotgun (WGS) entry which is preliminary data.</text>
</comment>
<reference evidence="2 3" key="1">
    <citation type="submission" date="2021-01" db="EMBL/GenBank/DDBJ databases">
        <title>Roseomonas sp. nov, a bacterium isolated from an oil production mixture in Yumen Oilfield.</title>
        <authorList>
            <person name="Wu D."/>
        </authorList>
    </citation>
    <scope>NUCLEOTIDE SEQUENCE [LARGE SCALE GENOMIC DNA]</scope>
    <source>
        <strain evidence="2 3">ROY-5-3</strain>
    </source>
</reference>
<dbReference type="RefSeq" id="WP_216876064.1">
    <property type="nucleotide sequence ID" value="NZ_JAERQM010000003.1"/>
</dbReference>
<dbReference type="PANTHER" id="PTHR11614">
    <property type="entry name" value="PHOSPHOLIPASE-RELATED"/>
    <property type="match status" value="1"/>
</dbReference>
<feature type="domain" description="Serine aminopeptidase S33" evidence="1">
    <location>
        <begin position="58"/>
        <end position="301"/>
    </location>
</feature>
<dbReference type="InterPro" id="IPR051044">
    <property type="entry name" value="MAG_DAG_Lipase"/>
</dbReference>